<reference evidence="10" key="1">
    <citation type="journal article" date="2014" name="Proc. Natl. Acad. Sci. U.S.A.">
        <title>The dynamic history of plastid genomes in the Campanulaceae sensu lato is unique among angiosperms.</title>
        <authorList>
            <person name="Knox E.B."/>
        </authorList>
    </citation>
    <scope>NUCLEOTIDE SEQUENCE</scope>
</reference>
<dbReference type="Gene3D" id="3.40.50.300">
    <property type="entry name" value="P-loop containing nucleotide triphosphate hydrolases"/>
    <property type="match status" value="1"/>
</dbReference>
<dbReference type="SUPFAM" id="SSF52540">
    <property type="entry name" value="P-loop containing nucleoside triphosphate hydrolases"/>
    <property type="match status" value="1"/>
</dbReference>
<evidence type="ECO:0000256" key="5">
    <source>
        <dbReference type="ARBA" id="ARBA00022840"/>
    </source>
</evidence>
<feature type="transmembrane region" description="Helical" evidence="8">
    <location>
        <begin position="84"/>
        <end position="101"/>
    </location>
</feature>
<dbReference type="RefSeq" id="YP_009437084.1">
    <property type="nucleotide sequence ID" value="NC_036095.1"/>
</dbReference>
<evidence type="ECO:0000256" key="3">
    <source>
        <dbReference type="ARBA" id="ARBA00022640"/>
    </source>
</evidence>
<keyword evidence="8" id="KW-1133">Transmembrane helix</keyword>
<evidence type="ECO:0000256" key="4">
    <source>
        <dbReference type="ARBA" id="ARBA00022741"/>
    </source>
</evidence>
<gene>
    <name evidence="6 10" type="primary">ycf2</name>
    <name evidence="10" type="ORF">Gr_ber1Pt0868</name>
    <name evidence="11" type="ORF">Gr_ber1Pt1573</name>
</gene>
<evidence type="ECO:0000256" key="1">
    <source>
        <dbReference type="ARBA" id="ARBA00002329"/>
    </source>
</evidence>
<organism evidence="10">
    <name type="scientific">Grammatotheca bergiana</name>
    <dbReference type="NCBI Taxonomy" id="105189"/>
    <lineage>
        <taxon>Eukaryota</taxon>
        <taxon>Viridiplantae</taxon>
        <taxon>Streptophyta</taxon>
        <taxon>Embryophyta</taxon>
        <taxon>Tracheophyta</taxon>
        <taxon>Spermatophyta</taxon>
        <taxon>Magnoliopsida</taxon>
        <taxon>eudicotyledons</taxon>
        <taxon>Gunneridae</taxon>
        <taxon>Pentapetalae</taxon>
        <taxon>asterids</taxon>
        <taxon>campanulids</taxon>
        <taxon>Asterales</taxon>
        <taxon>Campanulaceae</taxon>
        <taxon>Grammatotheca</taxon>
    </lineage>
</organism>
<dbReference type="GeneID" id="34730146"/>
<protein>
    <recommendedName>
        <fullName evidence="6">Protein Ycf2</fullName>
    </recommendedName>
</protein>
<feature type="domain" description="AAA+ ATPase" evidence="9">
    <location>
        <begin position="1487"/>
        <end position="1709"/>
    </location>
</feature>
<dbReference type="InterPro" id="IPR056777">
    <property type="entry name" value="Ycf2_N"/>
</dbReference>
<keyword evidence="8" id="KW-0812">Transmembrane</keyword>
<keyword evidence="8" id="KW-0472">Membrane</keyword>
<dbReference type="GO" id="GO:0005524">
    <property type="term" value="F:ATP binding"/>
    <property type="evidence" value="ECO:0007669"/>
    <property type="project" value="UniProtKB-KW"/>
</dbReference>
<name>A0A291F5N6_9ASTR</name>
<evidence type="ECO:0000313" key="11">
    <source>
        <dbReference type="EMBL" id="ATG27461.1"/>
    </source>
</evidence>
<evidence type="ECO:0000256" key="8">
    <source>
        <dbReference type="SAM" id="Phobius"/>
    </source>
</evidence>
<evidence type="ECO:0000256" key="6">
    <source>
        <dbReference type="HAMAP-Rule" id="MF_01330"/>
    </source>
</evidence>
<evidence type="ECO:0000256" key="2">
    <source>
        <dbReference type="ARBA" id="ARBA00009361"/>
    </source>
</evidence>
<reference evidence="10" key="2">
    <citation type="submission" date="2017-08" db="EMBL/GenBank/DDBJ databases">
        <authorList>
            <person name="Knox E.B."/>
        </authorList>
    </citation>
    <scope>NUCLEOTIDE SEQUENCE</scope>
</reference>
<proteinExistence type="inferred from homology"/>
<accession>A0A291F5N6</accession>
<evidence type="ECO:0000259" key="9">
    <source>
        <dbReference type="SMART" id="SM00382"/>
    </source>
</evidence>
<dbReference type="GeneID" id="34730193"/>
<dbReference type="InterPro" id="IPR027417">
    <property type="entry name" value="P-loop_NTPase"/>
</dbReference>
<feature type="compositionally biased region" description="Acidic residues" evidence="7">
    <location>
        <begin position="2297"/>
        <end position="2316"/>
    </location>
</feature>
<dbReference type="InterPro" id="IPR008543">
    <property type="entry name" value="Uncharacterised_Ycf2"/>
</dbReference>
<evidence type="ECO:0000313" key="10">
    <source>
        <dbReference type="EMBL" id="ATG27436.1"/>
    </source>
</evidence>
<comment type="function">
    <text evidence="1 6">Probable ATPase of unknown function. Its presence in a non-photosynthetic plant (Epifagus virginiana) and experiments in tobacco indicate that it has an essential function which is probably not related to photosynthesis.</text>
</comment>
<dbReference type="EMBL" id="MF770632">
    <property type="protein sequence ID" value="ATG27436.1"/>
    <property type="molecule type" value="Genomic_DNA"/>
</dbReference>
<keyword evidence="4 6" id="KW-0547">Nucleotide-binding</keyword>
<dbReference type="Pfam" id="PF05695">
    <property type="entry name" value="Ycf2"/>
    <property type="match status" value="2"/>
</dbReference>
<evidence type="ECO:0000256" key="7">
    <source>
        <dbReference type="SAM" id="MobiDB-lite"/>
    </source>
</evidence>
<dbReference type="InterPro" id="IPR003593">
    <property type="entry name" value="AAA+_ATPase"/>
</dbReference>
<dbReference type="RefSeq" id="YP_009437061.1">
    <property type="nucleotide sequence ID" value="NC_036095.1"/>
</dbReference>
<geneLocation type="plastid" evidence="10"/>
<dbReference type="EMBL" id="MF770632">
    <property type="protein sequence ID" value="ATG27461.1"/>
    <property type="molecule type" value="Genomic_DNA"/>
</dbReference>
<keyword evidence="5 6" id="KW-0067">ATP-binding</keyword>
<dbReference type="GO" id="GO:0009570">
    <property type="term" value="C:chloroplast stroma"/>
    <property type="evidence" value="ECO:0007669"/>
    <property type="project" value="UniProtKB-SubCell"/>
</dbReference>
<keyword evidence="3 10" id="KW-0934">Plastid</keyword>
<sequence length="2531" mass="299339">MNIELRVVVWQFREVFREIKSSQSLLKFCNQVNSVGSVIHILLYQERFLKLFNPRIWTILWNLSRTRNSRGLTLRMKITRFFKSAIKSGILFVVAVLIYRMNTRYMVESKTFFLTGLLPTIPMNSILPRDYTLAESVGSSHINRFVASLLYLPKGKRISDSESSFLNLKESTPRTKKSSTNWGLKSIINRGLRWCRRWIIKKRLSSHIKKRLSSQVKESSNDEFDEFLDNMSNEANEANEWINQREINQREIQQRKERSILWDLSFLQTEQAETEVGKQMNDRLPEESEEFIGKQMNDRLPEEIEKVLRKQIKDLLAEESEEVLGNEMNDPLPEESEEVLGNEMNDLLAEESEEVLRKQIKDLLAEEREEFLGNPTRPGSFFSDGWSELHMGSSRIERDHKLLKKQQDLSFVRRSEIKELVNLFKITMYLQNTVSIHPISSDPGCELEERFHEMTDLFTLSITEPDLVYHKGFAFSIDSYGLDQKQFLFNSRDEWKNQSLLVLPPIFYEENESFYRRIRKKWVPISCGNDLEEPKPKKVVFASNNILEAVNQYRLIRNLIQIQYSTYRYIRNVLNRFFLLNRSDRNFEYGIQRDQIGKDTLNHRTLMKYTINQHLSNLKKSQKRWFNPLILISPMNRDPDAYRYKWSTWIKNFQEHFVFEQKSLFPVGFDQLKIHIIEGWFEIIDELSKPLPFFEIIDELPKPLPFFLSKRLPKFFFFLSKRLPKFFFFLSKRLLKFLFNELFVSFRNTFFHRFAIYIDKSKGPNDHSCNPLLESIGLQIVYLNNLKPSLLDDHDPSQKLKPLINGGTISPSLFNKIPKRSIDSFHTRKNRRKSFDNTDSSFSRIFHDQENWLNPVKPFHRSSLLSAFFKANRLRFLTNPHDFCFDCNKGFPYYVEKARIKNYDLTYGQFLNTLFIHNKKFSLCVGKKKHAFWWRDTLSAIESQVSNIFIPDETDNLDKFFSRSDPFVGRANYSIAGISGTPRTEGDVVNLERTYCQSRSDMNLSDSEGKNLHQSLNLNSNMALLHSLCSDNYLPYKKGNKLSPETELRHWLAKDKALAKQKQRYRKQERALKLKTRKKWKLFKTFLPWALTLRGYRYLQALLVQIVVEEFRRLKRNNKFVSTTLEIGSVFGDIIKLSIKVVFTKERIKQIRFFLIKWKMKYARLRKIQWKIITIQRKISKIQRKCLRKLVLCHDMSPRNNKPPLRSTHLRSANLQEFFYSSVLLLLVSGYLICTSLFSVVWSSLELQKEFKMVKMLVMESSLVESEVEQLLDRYPLSESNSFWVGLTNLVLDTLQTTLVVNTYGIRLDKKKYWKSKLFEIINLICSPIDQLLFSINTRYLSPTSKEIYSVLKKRKKGEFWVDEKIEYWTKKSDLIDDEERDVLMQFATFTREKRIDQILWTLTDSDHFSKNEFDSQLMEQPGEIYLRNLIDLHNKDLLNYEFNTSCLAERRLFLALYQTIGYSQTPSEANSADVQKPVSLRLTSCPSRGILLIGSVGLGRSYLLKYLTKTSFLPVITIFLDKFEKTVFRFDDTDEDSDGDDSDLPLWESLWGDPRQEIEVINEDLRLFDDMDIDIDPRAEIYPDMDDHDDIYAELERLNRSEELAVEMDTVWHVAKVYTGLQFELTRAMAPSIIWIPNIHEMDFKDAGSFALSLLVSLLSWDCERSSNERSSNRDSLVIASTHIPRQVQPSLIAPHRLDTCIKIRRPLIPQQQRHFFTLSYTRGFRLDQKAFQANGFAAITMGSNAQDIGALTNEALSISISQGKSIIDENTIRLARHRQTWDLRAHVIPVQNSRLLFYQIGRAVARILLLSNCPIDPISIYLQKRLSNPGDSYLYRSYYELGMSMKKLTILLYLLNCSAGSVAQELWSPPEPNENNRIAYGRLVEDDFELVHGLLEIEGILEGFSRIDLQGLSRTEKEVDKENFDQQQHVEKENFDQQQNVDKENFDQQQHVGQMDFALQQDLEKENFDQQQLVDKENFDQQQNVDKENFDQQQDLEKENFDQQQLVDKENFDQQQHVGQMDFALQQLVGQMDFALQQLVEKENFDQQQPGEKENFDQQQLVDKENFDQQQNVDKENFDQQQDLEKENFDQQQLVDKENFDKQQHVDQRHFGLQQLVDKEAFDDLQQPVEKENFDQQQLVDKENFDQQQLVDNENFDQQQLVEKTNFDQQQLVDKENFDKEQLIYKHPLPLLRRPEPRNPGEMIHTGFSSMIDQKFIYESEQVFIGGRKVNPQKVFSNFIAWAPRIWSPWSFLFDWVERVNDNELGFPYSSCSFWAKQMNIDIAWEYYAGKFEESEQENDEENDSDYDEDEDEPNPNPLDKEEQKKERGLYYKLEDPADSGFEPEINMYDYEVGDKFYEAFLRGVYQTRARIRSSKEQVVFRISQFIWHPGNPFLVLSEDPTVAHMFGPREFFRDTDDEVLKWYVTSEIKSMKKSWLLEAPLETRFEWVHERRRWLRRTDRSLSNASFRSHTLSESYQYLSNLFLSNRTLLDQMKKTLVRKRWLFPDDMQKFFQNFFMEQYDTAETRKN</sequence>
<feature type="binding site" evidence="6">
    <location>
        <begin position="1495"/>
        <end position="1502"/>
    </location>
    <ligand>
        <name>ATP</name>
        <dbReference type="ChEBI" id="CHEBI:30616"/>
    </ligand>
</feature>
<dbReference type="SMART" id="SM00382">
    <property type="entry name" value="AAA"/>
    <property type="match status" value="1"/>
</dbReference>
<comment type="subcellular location">
    <subcellularLocation>
        <location evidence="6">Plastid</location>
        <location evidence="6">Chloroplast stroma</location>
    </subcellularLocation>
</comment>
<dbReference type="PANTHER" id="PTHR33078:SF97">
    <property type="entry name" value="ATPASE AAA-TYPE CORE DOMAIN-CONTAINING PROTEIN"/>
    <property type="match status" value="1"/>
</dbReference>
<dbReference type="HAMAP" id="MF_01330">
    <property type="entry name" value="Ycf2"/>
    <property type="match status" value="1"/>
</dbReference>
<comment type="similarity">
    <text evidence="2 6">Belongs to the Ycf2 family.</text>
</comment>
<feature type="region of interest" description="Disordered" evidence="7">
    <location>
        <begin position="2296"/>
        <end position="2324"/>
    </location>
</feature>
<dbReference type="PANTHER" id="PTHR33078">
    <property type="entry name" value="PROTEIN YCF2-RELATED"/>
    <property type="match status" value="1"/>
</dbReference>